<organism evidence="2 3">
    <name type="scientific">Vallitalea guaymasensis</name>
    <dbReference type="NCBI Taxonomy" id="1185412"/>
    <lineage>
        <taxon>Bacteria</taxon>
        <taxon>Bacillati</taxon>
        <taxon>Bacillota</taxon>
        <taxon>Clostridia</taxon>
        <taxon>Lachnospirales</taxon>
        <taxon>Vallitaleaceae</taxon>
        <taxon>Vallitalea</taxon>
    </lineage>
</organism>
<sequence>MINIVISGYIGYSNCGDDAILSAICEGIRELNIEANITALSKNPVITMKDNNIKSIYRFDWKEVNRTIKSADIIISGGGSLLQDTTSTRSLLYYLGIIKLAKLYKKKVMLYANGIGPIYKKLNRLMTKYIVNKVDIITLRDELSKKDLESMKVTKPRIHVTADPVFSMNVKDNGYRKLLSDNGIPLDKPLVGILFREWKNIRYEEVIAEVCDELVEKKDVNIVFIPMEYKEDIGISKHISNNMKNKSYVLDKDLDSSSIIGVIGEMHMILSMRLHALLFAALSSVPMVGFVYDPKVSCYLELMDMPSAGDVKELDITSINNIVNDVYNNYDDYVEKLNEIKVKMKKKSQMNNKYLLDLIDE</sequence>
<evidence type="ECO:0000259" key="1">
    <source>
        <dbReference type="Pfam" id="PF04230"/>
    </source>
</evidence>
<dbReference type="Proteomes" id="UP000677305">
    <property type="component" value="Chromosome"/>
</dbReference>
<feature type="domain" description="Polysaccharide pyruvyl transferase" evidence="1">
    <location>
        <begin position="14"/>
        <end position="294"/>
    </location>
</feature>
<dbReference type="RefSeq" id="WP_212690359.1">
    <property type="nucleotide sequence ID" value="NZ_CP058561.1"/>
</dbReference>
<dbReference type="NCBIfam" id="TIGR03609">
    <property type="entry name" value="S_layer_CsaB"/>
    <property type="match status" value="1"/>
</dbReference>
<evidence type="ECO:0000313" key="3">
    <source>
        <dbReference type="Proteomes" id="UP000677305"/>
    </source>
</evidence>
<accession>A0A8J8MC27</accession>
<protein>
    <submittedName>
        <fullName evidence="2">Polysaccharide pyruvyl transferase CsaB</fullName>
    </submittedName>
</protein>
<dbReference type="SUPFAM" id="SSF53756">
    <property type="entry name" value="UDP-Glycosyltransferase/glycogen phosphorylase"/>
    <property type="match status" value="1"/>
</dbReference>
<evidence type="ECO:0000313" key="2">
    <source>
        <dbReference type="EMBL" id="QUH30147.1"/>
    </source>
</evidence>
<dbReference type="InterPro" id="IPR007345">
    <property type="entry name" value="Polysacch_pyruvyl_Trfase"/>
</dbReference>
<dbReference type="PANTHER" id="PTHR36836">
    <property type="entry name" value="COLANIC ACID BIOSYNTHESIS PROTEIN WCAK"/>
    <property type="match status" value="1"/>
</dbReference>
<keyword evidence="3" id="KW-1185">Reference proteome</keyword>
<dbReference type="GO" id="GO:0016740">
    <property type="term" value="F:transferase activity"/>
    <property type="evidence" value="ECO:0007669"/>
    <property type="project" value="UniProtKB-KW"/>
</dbReference>
<dbReference type="AlphaFoldDB" id="A0A8J8MC27"/>
<dbReference type="InterPro" id="IPR019896">
    <property type="entry name" value="Polysacch_pyruvyl_Trfase_CsaB"/>
</dbReference>
<proteinExistence type="predicted"/>
<keyword evidence="2" id="KW-0808">Transferase</keyword>
<dbReference type="KEGG" id="vgu:HYG85_14970"/>
<reference evidence="2 3" key="1">
    <citation type="submission" date="2020-07" db="EMBL/GenBank/DDBJ databases">
        <title>Vallitalea guaymasensis genome.</title>
        <authorList>
            <person name="Postec A."/>
        </authorList>
    </citation>
    <scope>NUCLEOTIDE SEQUENCE [LARGE SCALE GENOMIC DNA]</scope>
    <source>
        <strain evidence="2 3">Ra1766G1</strain>
    </source>
</reference>
<dbReference type="PANTHER" id="PTHR36836:SF1">
    <property type="entry name" value="COLANIC ACID BIOSYNTHESIS PROTEIN WCAK"/>
    <property type="match status" value="1"/>
</dbReference>
<name>A0A8J8MC27_9FIRM</name>
<gene>
    <name evidence="2" type="primary">csaB</name>
    <name evidence="2" type="ORF">HYG85_14970</name>
</gene>
<dbReference type="EMBL" id="CP058561">
    <property type="protein sequence ID" value="QUH30147.1"/>
    <property type="molecule type" value="Genomic_DNA"/>
</dbReference>
<dbReference type="Pfam" id="PF04230">
    <property type="entry name" value="PS_pyruv_trans"/>
    <property type="match status" value="1"/>
</dbReference>